<evidence type="ECO:0000313" key="2">
    <source>
        <dbReference type="Proteomes" id="UP000315295"/>
    </source>
</evidence>
<comment type="caution">
    <text evidence="1">The sequence shown here is derived from an EMBL/GenBank/DDBJ whole genome shotgun (WGS) entry which is preliminary data.</text>
</comment>
<dbReference type="AlphaFoldDB" id="A0A540NP45"/>
<proteinExistence type="predicted"/>
<accession>A0A540NP45</accession>
<organism evidence="1 2">
    <name type="scientific">Malus baccata</name>
    <name type="common">Siberian crab apple</name>
    <name type="synonym">Pyrus baccata</name>
    <dbReference type="NCBI Taxonomy" id="106549"/>
    <lineage>
        <taxon>Eukaryota</taxon>
        <taxon>Viridiplantae</taxon>
        <taxon>Streptophyta</taxon>
        <taxon>Embryophyta</taxon>
        <taxon>Tracheophyta</taxon>
        <taxon>Spermatophyta</taxon>
        <taxon>Magnoliopsida</taxon>
        <taxon>eudicotyledons</taxon>
        <taxon>Gunneridae</taxon>
        <taxon>Pentapetalae</taxon>
        <taxon>rosids</taxon>
        <taxon>fabids</taxon>
        <taxon>Rosales</taxon>
        <taxon>Rosaceae</taxon>
        <taxon>Amygdaloideae</taxon>
        <taxon>Maleae</taxon>
        <taxon>Malus</taxon>
    </lineage>
</organism>
<keyword evidence="2" id="KW-1185">Reference proteome</keyword>
<reference evidence="1 2" key="1">
    <citation type="journal article" date="2019" name="G3 (Bethesda)">
        <title>Sequencing of a Wild Apple (Malus baccata) Genome Unravels the Differences Between Cultivated and Wild Apple Species Regarding Disease Resistance and Cold Tolerance.</title>
        <authorList>
            <person name="Chen X."/>
        </authorList>
    </citation>
    <scope>NUCLEOTIDE SEQUENCE [LARGE SCALE GENOMIC DNA]</scope>
    <source>
        <strain evidence="2">cv. Shandingzi</strain>
        <tissue evidence="1">Leaves</tissue>
    </source>
</reference>
<name>A0A540NP45_MALBA</name>
<sequence>MENQRTNTCMGFLCESSRIHIKKDAPTPNNVRSMADRPNSYSFDAEVFASQILFQILKKKIMEKTELD</sequence>
<dbReference type="Proteomes" id="UP000315295">
    <property type="component" value="Unassembled WGS sequence"/>
</dbReference>
<evidence type="ECO:0000313" key="1">
    <source>
        <dbReference type="EMBL" id="TQE12818.1"/>
    </source>
</evidence>
<protein>
    <submittedName>
        <fullName evidence="1">Uncharacterized protein</fullName>
    </submittedName>
</protein>
<dbReference type="EMBL" id="VIEB01000015">
    <property type="protein sequence ID" value="TQE12818.1"/>
    <property type="molecule type" value="Genomic_DNA"/>
</dbReference>
<gene>
    <name evidence="1" type="ORF">C1H46_001464</name>
</gene>